<evidence type="ECO:0008006" key="4">
    <source>
        <dbReference type="Google" id="ProtNLM"/>
    </source>
</evidence>
<dbReference type="Proteomes" id="UP000265080">
    <property type="component" value="Chromosome 5"/>
</dbReference>
<reference evidence="2" key="3">
    <citation type="submission" date="2025-09" db="UniProtKB">
        <authorList>
            <consortium name="Ensembl"/>
        </authorList>
    </citation>
    <scope>IDENTIFICATION</scope>
</reference>
<feature type="signal peptide" evidence="1">
    <location>
        <begin position="1"/>
        <end position="18"/>
    </location>
</feature>
<evidence type="ECO:0000313" key="2">
    <source>
        <dbReference type="Ensembl" id="ENSAPEP00000001870.1"/>
    </source>
</evidence>
<protein>
    <recommendedName>
        <fullName evidence="4">Secreted protein</fullName>
    </recommendedName>
</protein>
<reference evidence="2" key="2">
    <citation type="submission" date="2025-08" db="UniProtKB">
        <authorList>
            <consortium name="Ensembl"/>
        </authorList>
    </citation>
    <scope>IDENTIFICATION</scope>
</reference>
<reference evidence="2 3" key="1">
    <citation type="submission" date="2018-03" db="EMBL/GenBank/DDBJ databases">
        <title>Finding Nemo's genes: A chromosome-scale reference assembly of the genome of the orange clownfish Amphiprion percula.</title>
        <authorList>
            <person name="Lehmann R."/>
        </authorList>
    </citation>
    <scope>NUCLEOTIDE SEQUENCE</scope>
</reference>
<accession>A0A3P8RQR8</accession>
<sequence>MVTFLTVVPALFRSLTSSTCPLFKSSSFTYTPPDHSDPCAFIDSVSIWTLVEGIQLIHLIQSLSVQTGHLA</sequence>
<keyword evidence="1" id="KW-0732">Signal</keyword>
<organism evidence="2 3">
    <name type="scientific">Amphiprion percula</name>
    <name type="common">Orange clownfish</name>
    <name type="synonym">Lutjanus percula</name>
    <dbReference type="NCBI Taxonomy" id="161767"/>
    <lineage>
        <taxon>Eukaryota</taxon>
        <taxon>Metazoa</taxon>
        <taxon>Chordata</taxon>
        <taxon>Craniata</taxon>
        <taxon>Vertebrata</taxon>
        <taxon>Euteleostomi</taxon>
        <taxon>Actinopterygii</taxon>
        <taxon>Neopterygii</taxon>
        <taxon>Teleostei</taxon>
        <taxon>Neoteleostei</taxon>
        <taxon>Acanthomorphata</taxon>
        <taxon>Ovalentaria</taxon>
        <taxon>Pomacentridae</taxon>
        <taxon>Amphiprion</taxon>
    </lineage>
</organism>
<evidence type="ECO:0000313" key="3">
    <source>
        <dbReference type="Proteomes" id="UP000265080"/>
    </source>
</evidence>
<dbReference type="Ensembl" id="ENSAPET00000001916.1">
    <property type="protein sequence ID" value="ENSAPEP00000001870.1"/>
    <property type="gene ID" value="ENSAPEG00000001374.1"/>
</dbReference>
<feature type="chain" id="PRO_5018056300" description="Secreted protein" evidence="1">
    <location>
        <begin position="19"/>
        <end position="71"/>
    </location>
</feature>
<dbReference type="AlphaFoldDB" id="A0A3P8RQR8"/>
<proteinExistence type="predicted"/>
<dbReference type="OMA" id="HSDPCAF"/>
<name>A0A3P8RQR8_AMPPE</name>
<evidence type="ECO:0000256" key="1">
    <source>
        <dbReference type="SAM" id="SignalP"/>
    </source>
</evidence>
<keyword evidence="3" id="KW-1185">Reference proteome</keyword>